<sequence>MSNSSDSIQQLRYTLTPDPRHGGSSSGSSVVPSGCGGHVRPGSQQCLPAGTVQSPAGHDMKPTDAFFLPNSERVTQSFQQQQQRLPPRSRVSSRGGGAGGAFRCYRNSPVIHYNMNH</sequence>
<organism evidence="2 3">
    <name type="scientific">Pleuronectes platessa</name>
    <name type="common">European plaice</name>
    <dbReference type="NCBI Taxonomy" id="8262"/>
    <lineage>
        <taxon>Eukaryota</taxon>
        <taxon>Metazoa</taxon>
        <taxon>Chordata</taxon>
        <taxon>Craniata</taxon>
        <taxon>Vertebrata</taxon>
        <taxon>Euteleostomi</taxon>
        <taxon>Actinopterygii</taxon>
        <taxon>Neopterygii</taxon>
        <taxon>Teleostei</taxon>
        <taxon>Neoteleostei</taxon>
        <taxon>Acanthomorphata</taxon>
        <taxon>Carangaria</taxon>
        <taxon>Pleuronectiformes</taxon>
        <taxon>Pleuronectoidei</taxon>
        <taxon>Pleuronectidae</taxon>
        <taxon>Pleuronectes</taxon>
    </lineage>
</organism>
<feature type="region of interest" description="Disordered" evidence="1">
    <location>
        <begin position="1"/>
        <end position="100"/>
    </location>
</feature>
<gene>
    <name evidence="2" type="ORF">PLEPLA_LOCUS41994</name>
</gene>
<feature type="compositionally biased region" description="Polar residues" evidence="1">
    <location>
        <begin position="42"/>
        <end position="54"/>
    </location>
</feature>
<dbReference type="Proteomes" id="UP001153269">
    <property type="component" value="Unassembled WGS sequence"/>
</dbReference>
<protein>
    <submittedName>
        <fullName evidence="2">Uncharacterized protein</fullName>
    </submittedName>
</protein>
<evidence type="ECO:0000313" key="3">
    <source>
        <dbReference type="Proteomes" id="UP001153269"/>
    </source>
</evidence>
<name>A0A9N7Z8Z2_PLEPL</name>
<accession>A0A9N7Z8Z2</accession>
<comment type="caution">
    <text evidence="2">The sequence shown here is derived from an EMBL/GenBank/DDBJ whole genome shotgun (WGS) entry which is preliminary data.</text>
</comment>
<keyword evidence="3" id="KW-1185">Reference proteome</keyword>
<dbReference type="AlphaFoldDB" id="A0A9N7Z8Z2"/>
<reference evidence="2" key="1">
    <citation type="submission" date="2020-03" db="EMBL/GenBank/DDBJ databases">
        <authorList>
            <person name="Weist P."/>
        </authorList>
    </citation>
    <scope>NUCLEOTIDE SEQUENCE</scope>
</reference>
<dbReference type="EMBL" id="CADEAL010004203">
    <property type="protein sequence ID" value="CAB1454232.1"/>
    <property type="molecule type" value="Genomic_DNA"/>
</dbReference>
<feature type="compositionally biased region" description="Low complexity" evidence="1">
    <location>
        <begin position="22"/>
        <end position="33"/>
    </location>
</feature>
<feature type="compositionally biased region" description="Polar residues" evidence="1">
    <location>
        <begin position="1"/>
        <end position="13"/>
    </location>
</feature>
<proteinExistence type="predicted"/>
<evidence type="ECO:0000256" key="1">
    <source>
        <dbReference type="SAM" id="MobiDB-lite"/>
    </source>
</evidence>
<feature type="compositionally biased region" description="Low complexity" evidence="1">
    <location>
        <begin position="71"/>
        <end position="93"/>
    </location>
</feature>
<evidence type="ECO:0000313" key="2">
    <source>
        <dbReference type="EMBL" id="CAB1454232.1"/>
    </source>
</evidence>